<proteinExistence type="predicted"/>
<dbReference type="EMBL" id="CP099799">
    <property type="protein sequence ID" value="USS02326.1"/>
    <property type="molecule type" value="Genomic_DNA"/>
</dbReference>
<name>A0A9N7PKC3_CLOSE</name>
<dbReference type="Proteomes" id="UP000280586">
    <property type="component" value="Chromosome"/>
</dbReference>
<reference evidence="1 3" key="1">
    <citation type="submission" date="2017-09" db="EMBL/GenBank/DDBJ databases">
        <authorList>
            <person name="Thomas P."/>
            <person name="Seyboldt C."/>
        </authorList>
    </citation>
    <scope>NUCLEOTIDE SEQUENCE [LARGE SCALE GENOMIC DNA]</scope>
    <source>
        <strain evidence="1 3">DSM 7534</strain>
    </source>
</reference>
<dbReference type="InterPro" id="IPR016181">
    <property type="entry name" value="Acyl_CoA_acyltransferase"/>
</dbReference>
<reference evidence="2" key="2">
    <citation type="submission" date="2022-06" db="EMBL/GenBank/DDBJ databases">
        <authorList>
            <person name="Holder M.E."/>
            <person name="Ajami N.J."/>
            <person name="Petrosino J.F."/>
        </authorList>
    </citation>
    <scope>NUCLEOTIDE SEQUENCE</scope>
    <source>
        <strain evidence="2">RMA 8861</strain>
    </source>
</reference>
<dbReference type="Gene3D" id="3.40.630.30">
    <property type="match status" value="1"/>
</dbReference>
<sequence>MNDIKKRLFRELDIRDVFFDSLKKDYPGFIGWFKKKADENESAYILDKNGIQGFLYLKVEDEIYNNIKPTLKKFKRLKVGTFKINAHGTNLGERFIKILIDEIFKEGVSEAYVTIFPKHEALIKLLEKYGFKYFGVKSSDAGEENVYLKSIKEINNDILMDYPRVNYSGVNKFMLSIWPKYHTKMFPDSKLKTEKNHIIEDLSITNSIEKIYLSGADLSNYKKNDIVLIYRTKDKEKSASYSSVATSICVIEEVKHIDDFKDYNEFKRYCIKHSVFSEYELGRFWKSKQYKYLIKMLYNVALPKRIVRQDLINKIGLDKNRWVAVNLTDKQFEKILRLGEVNESIIINQTTICSENI</sequence>
<evidence type="ECO:0000313" key="4">
    <source>
        <dbReference type="Proteomes" id="UP001055437"/>
    </source>
</evidence>
<dbReference type="SUPFAM" id="SSF55729">
    <property type="entry name" value="Acyl-CoA N-acyltransferases (Nat)"/>
    <property type="match status" value="1"/>
</dbReference>
<dbReference type="KEGG" id="csep:CP523_15425"/>
<evidence type="ECO:0008006" key="5">
    <source>
        <dbReference type="Google" id="ProtNLM"/>
    </source>
</evidence>
<keyword evidence="4" id="KW-1185">Reference proteome</keyword>
<dbReference type="GeneID" id="303562081"/>
<protein>
    <recommendedName>
        <fullName evidence="5">N-acetyltransferase</fullName>
    </recommendedName>
</protein>
<evidence type="ECO:0000313" key="1">
    <source>
        <dbReference type="EMBL" id="AYE35711.1"/>
    </source>
</evidence>
<dbReference type="RefSeq" id="WP_120141023.1">
    <property type="nucleotide sequence ID" value="NZ_CP023671.1"/>
</dbReference>
<dbReference type="Proteomes" id="UP001055437">
    <property type="component" value="Chromosome"/>
</dbReference>
<dbReference type="EMBL" id="CP023671">
    <property type="protein sequence ID" value="AYE35711.1"/>
    <property type="molecule type" value="Genomic_DNA"/>
</dbReference>
<evidence type="ECO:0000313" key="3">
    <source>
        <dbReference type="Proteomes" id="UP000280586"/>
    </source>
</evidence>
<organism evidence="1 3">
    <name type="scientific">Clostridium septicum</name>
    <dbReference type="NCBI Taxonomy" id="1504"/>
    <lineage>
        <taxon>Bacteria</taxon>
        <taxon>Bacillati</taxon>
        <taxon>Bacillota</taxon>
        <taxon>Clostridia</taxon>
        <taxon>Eubacteriales</taxon>
        <taxon>Clostridiaceae</taxon>
        <taxon>Clostridium</taxon>
    </lineage>
</organism>
<accession>A0A9N7PKC3</accession>
<dbReference type="AlphaFoldDB" id="A0A9N7PKC3"/>
<evidence type="ECO:0000313" key="2">
    <source>
        <dbReference type="EMBL" id="USS02326.1"/>
    </source>
</evidence>
<gene>
    <name evidence="1" type="ORF">CP523_15425</name>
    <name evidence="2" type="ORF">NH397_07900</name>
</gene>